<dbReference type="InterPro" id="IPR001441">
    <property type="entry name" value="UPP_synth-like"/>
</dbReference>
<keyword evidence="4" id="KW-1185">Reference proteome</keyword>
<dbReference type="EMBL" id="CM010723">
    <property type="protein sequence ID" value="RZC78256.1"/>
    <property type="molecule type" value="Genomic_DNA"/>
</dbReference>
<dbReference type="InterPro" id="IPR036424">
    <property type="entry name" value="UPP_synth-like_sf"/>
</dbReference>
<dbReference type="GO" id="GO:0009668">
    <property type="term" value="P:plastid membrane organization"/>
    <property type="evidence" value="ECO:0007669"/>
    <property type="project" value="TreeGrafter"/>
</dbReference>
<dbReference type="GO" id="GO:0009409">
    <property type="term" value="P:response to cold"/>
    <property type="evidence" value="ECO:0007669"/>
    <property type="project" value="TreeGrafter"/>
</dbReference>
<sequence length="546" mass="62328">MYGHRAGIQALIDLVPICGNWGIKVLTVFAFSSENWIRPQMEVDFLMNMFERILQEELDNFMRNSVRLSVIGDSRKLPNSLRRLIMKTTETTKNNSRFHLIMAVDYSGRNDIVQACQSISHKVKDGLIKPENIDEPLINQELQTNCTEFPYPDLLIRTSGELRMSNFLMWQLAYTELYFDESLWPDFGEKEFAMALHSFQKRQRRFGGDTRGDLGDDTQNKGSNCAPSHNFVLSWKVFGSDCGSRIFSNGMVVLVVVMIVGKRFHKPTPLAAKEKEKVVPDKQFEADTGQPAASDAKALSEGKLPAGLRHEHLPKHVAVIPDGNRRWAKKKGMPSILGHGAGVRSLLQFADLCCNWGIEVLTVFLFSTENWVRPRYEVDFLMEVIQKGIFEEGLELFMRKGIQVSVIGDPTKLPTSLQNWITKTAEATKNNSRLHFILAINYSGRDDIVQACQSISRKVMGNSIKVEDIDEAIFSQELKTNCTEFPYPDLLIRTSGEQRISNFLMWQLAYTEVYFDECLWPDFGEKEFVKALLSFQGRHRRYGGQH</sequence>
<dbReference type="PROSITE" id="PS01066">
    <property type="entry name" value="UPP_SYNTHASE"/>
    <property type="match status" value="2"/>
</dbReference>
<evidence type="ECO:0000256" key="2">
    <source>
        <dbReference type="ARBA" id="ARBA00022679"/>
    </source>
</evidence>
<dbReference type="FunFam" id="3.40.1180.10:FF:000001">
    <property type="entry name" value="(2E,6E)-farnesyl-diphosphate-specific ditrans,polycis-undecaprenyl-diphosphate synthase"/>
    <property type="match status" value="2"/>
</dbReference>
<dbReference type="InterPro" id="IPR018520">
    <property type="entry name" value="UPP_synth-like_CS"/>
</dbReference>
<proteinExistence type="inferred from homology"/>
<dbReference type="Gene3D" id="3.40.1180.10">
    <property type="entry name" value="Decaprenyl diphosphate synthase-like"/>
    <property type="match status" value="2"/>
</dbReference>
<dbReference type="PANTHER" id="PTHR10291">
    <property type="entry name" value="DEHYDRODOLICHYL DIPHOSPHATE SYNTHASE FAMILY MEMBER"/>
    <property type="match status" value="1"/>
</dbReference>
<evidence type="ECO:0000256" key="1">
    <source>
        <dbReference type="ARBA" id="ARBA00001946"/>
    </source>
</evidence>
<comment type="cofactor">
    <cofactor evidence="1">
        <name>Mg(2+)</name>
        <dbReference type="ChEBI" id="CHEBI:18420"/>
    </cofactor>
</comment>
<gene>
    <name evidence="3" type="ORF">C5167_002447</name>
</gene>
<dbReference type="STRING" id="3469.A0A4Y7KZC1"/>
<dbReference type="CDD" id="cd00475">
    <property type="entry name" value="Cis_IPPS"/>
    <property type="match status" value="2"/>
</dbReference>
<reference evidence="3 4" key="1">
    <citation type="journal article" date="2018" name="Science">
        <title>The opium poppy genome and morphinan production.</title>
        <authorList>
            <person name="Guo L."/>
            <person name="Winzer T."/>
            <person name="Yang X."/>
            <person name="Li Y."/>
            <person name="Ning Z."/>
            <person name="He Z."/>
            <person name="Teodor R."/>
            <person name="Lu Y."/>
            <person name="Bowser T.A."/>
            <person name="Graham I.A."/>
            <person name="Ye K."/>
        </authorList>
    </citation>
    <scope>NUCLEOTIDE SEQUENCE [LARGE SCALE GENOMIC DNA]</scope>
    <source>
        <strain evidence="4">cv. HN1</strain>
        <tissue evidence="3">Leaves</tissue>
    </source>
</reference>
<dbReference type="HAMAP" id="MF_01139">
    <property type="entry name" value="ISPT"/>
    <property type="match status" value="2"/>
</dbReference>
<dbReference type="AlphaFoldDB" id="A0A4Y7KZC1"/>
<dbReference type="SUPFAM" id="SSF64005">
    <property type="entry name" value="Undecaprenyl diphosphate synthase"/>
    <property type="match status" value="2"/>
</dbReference>
<dbReference type="GO" id="GO:0009570">
    <property type="term" value="C:chloroplast stroma"/>
    <property type="evidence" value="ECO:0007669"/>
    <property type="project" value="TreeGrafter"/>
</dbReference>
<name>A0A4Y7KZC1_PAPSO</name>
<dbReference type="Pfam" id="PF01255">
    <property type="entry name" value="Prenyltransf"/>
    <property type="match status" value="2"/>
</dbReference>
<keyword evidence="2" id="KW-0808">Transferase</keyword>
<dbReference type="OMA" id="FILAINY"/>
<protein>
    <recommendedName>
        <fullName evidence="5">Alkyl transferase</fullName>
    </recommendedName>
</protein>
<dbReference type="GO" id="GO:0045547">
    <property type="term" value="F:ditrans,polycis-polyprenyl diphosphate synthase [(2E,6E)-farnesyl diphosphate specific] activity"/>
    <property type="evidence" value="ECO:0007669"/>
    <property type="project" value="TreeGrafter"/>
</dbReference>
<dbReference type="PANTHER" id="PTHR10291:SF0">
    <property type="entry name" value="DEHYDRODOLICHYL DIPHOSPHATE SYNTHASE 2"/>
    <property type="match status" value="1"/>
</dbReference>
<dbReference type="GO" id="GO:0016094">
    <property type="term" value="P:polyprenol biosynthetic process"/>
    <property type="evidence" value="ECO:0007669"/>
    <property type="project" value="TreeGrafter"/>
</dbReference>
<dbReference type="Proteomes" id="UP000316621">
    <property type="component" value="Chromosome 9"/>
</dbReference>
<evidence type="ECO:0000313" key="3">
    <source>
        <dbReference type="EMBL" id="RZC78256.1"/>
    </source>
</evidence>
<organism evidence="3 4">
    <name type="scientific">Papaver somniferum</name>
    <name type="common">Opium poppy</name>
    <dbReference type="NCBI Taxonomy" id="3469"/>
    <lineage>
        <taxon>Eukaryota</taxon>
        <taxon>Viridiplantae</taxon>
        <taxon>Streptophyta</taxon>
        <taxon>Embryophyta</taxon>
        <taxon>Tracheophyta</taxon>
        <taxon>Spermatophyta</taxon>
        <taxon>Magnoliopsida</taxon>
        <taxon>Ranunculales</taxon>
        <taxon>Papaveraceae</taxon>
        <taxon>Papaveroideae</taxon>
        <taxon>Papaver</taxon>
    </lineage>
</organism>
<evidence type="ECO:0000313" key="4">
    <source>
        <dbReference type="Proteomes" id="UP000316621"/>
    </source>
</evidence>
<evidence type="ECO:0008006" key="5">
    <source>
        <dbReference type="Google" id="ProtNLM"/>
    </source>
</evidence>
<accession>A0A4Y7KZC1</accession>
<dbReference type="NCBIfam" id="TIGR00055">
    <property type="entry name" value="uppS"/>
    <property type="match status" value="2"/>
</dbReference>
<dbReference type="Gramene" id="RZC78256">
    <property type="protein sequence ID" value="RZC78256"/>
    <property type="gene ID" value="C5167_002447"/>
</dbReference>